<dbReference type="InterPro" id="IPR054076">
    <property type="entry name" value="ZUO1-like_ZHD"/>
</dbReference>
<reference evidence="9" key="2">
    <citation type="journal article" date="2008" name="Genome Biol.">
        <title>Improved genome assembly and evidence-based global gene model set for the chordate Ciona intestinalis: new insight into intron and operon populations.</title>
        <authorList>
            <person name="Satou Y."/>
            <person name="Mineta K."/>
            <person name="Ogasawara M."/>
            <person name="Sasakura Y."/>
            <person name="Shoguchi E."/>
            <person name="Ueno K."/>
            <person name="Yamada L."/>
            <person name="Matsumoto J."/>
            <person name="Wasserscheid J."/>
            <person name="Dewar K."/>
            <person name="Wiley G.B."/>
            <person name="Macmil S.L."/>
            <person name="Roe B.A."/>
            <person name="Zeller R.W."/>
            <person name="Hastings K.E."/>
            <person name="Lemaire P."/>
            <person name="Lindquist E."/>
            <person name="Endo T."/>
            <person name="Hotta K."/>
            <person name="Inaba K."/>
        </authorList>
    </citation>
    <scope>NUCLEOTIDE SEQUENCE [LARGE SCALE GENOMIC DNA]</scope>
    <source>
        <strain evidence="9">wild type</strain>
    </source>
</reference>
<feature type="compositionally biased region" description="Basic and acidic residues" evidence="6">
    <location>
        <begin position="410"/>
        <end position="422"/>
    </location>
</feature>
<evidence type="ECO:0000313" key="9">
    <source>
        <dbReference type="Ensembl" id="ENSCINP00000008224.3"/>
    </source>
</evidence>
<dbReference type="SMART" id="SM00271">
    <property type="entry name" value="DnaJ"/>
    <property type="match status" value="1"/>
</dbReference>
<keyword evidence="3" id="KW-0677">Repeat</keyword>
<dbReference type="PANTHER" id="PTHR43999">
    <property type="entry name" value="DNAJ HOMOLOG SUBFAMILY C MEMBER 2"/>
    <property type="match status" value="1"/>
</dbReference>
<dbReference type="GO" id="GO:0043022">
    <property type="term" value="F:ribosome binding"/>
    <property type="evidence" value="ECO:0000318"/>
    <property type="project" value="GO_Central"/>
</dbReference>
<feature type="domain" description="Myb-like" evidence="8">
    <location>
        <begin position="536"/>
        <end position="583"/>
    </location>
</feature>
<keyword evidence="10" id="KW-1185">Reference proteome</keyword>
<dbReference type="InterPro" id="IPR042569">
    <property type="entry name" value="RAC_head_sf"/>
</dbReference>
<organism evidence="9 10">
    <name type="scientific">Ciona intestinalis</name>
    <name type="common">Transparent sea squirt</name>
    <name type="synonym">Ascidia intestinalis</name>
    <dbReference type="NCBI Taxonomy" id="7719"/>
    <lineage>
        <taxon>Eukaryota</taxon>
        <taxon>Metazoa</taxon>
        <taxon>Chordata</taxon>
        <taxon>Tunicata</taxon>
        <taxon>Ascidiacea</taxon>
        <taxon>Phlebobranchia</taxon>
        <taxon>Cionidae</taxon>
        <taxon>Ciona</taxon>
    </lineage>
</organism>
<feature type="region of interest" description="Disordered" evidence="6">
    <location>
        <begin position="516"/>
        <end position="540"/>
    </location>
</feature>
<dbReference type="STRING" id="7719.ENSCINP00000008224"/>
<feature type="region of interest" description="Disordered" evidence="6">
    <location>
        <begin position="410"/>
        <end position="438"/>
    </location>
</feature>
<evidence type="ECO:0000259" key="8">
    <source>
        <dbReference type="PROSITE" id="PS50090"/>
    </source>
</evidence>
<dbReference type="OMA" id="SFWYDFD"/>
<dbReference type="PANTHER" id="PTHR43999:SF1">
    <property type="entry name" value="DNAJ HOMOLOG SUBFAMILY C MEMBER 2"/>
    <property type="match status" value="1"/>
</dbReference>
<accession>F6WJQ9</accession>
<dbReference type="EMBL" id="EAAA01000240">
    <property type="status" value="NOT_ANNOTATED_CDS"/>
    <property type="molecule type" value="Genomic_DNA"/>
</dbReference>
<comment type="subcellular location">
    <subcellularLocation>
        <location evidence="1">Cytoplasm</location>
    </subcellularLocation>
</comment>
<keyword evidence="4" id="KW-0143">Chaperone</keyword>
<dbReference type="CDD" id="cd00167">
    <property type="entry name" value="SANT"/>
    <property type="match status" value="2"/>
</dbReference>
<feature type="compositionally biased region" description="Polar residues" evidence="6">
    <location>
        <begin position="423"/>
        <end position="434"/>
    </location>
</feature>
<evidence type="ECO:0000313" key="10">
    <source>
        <dbReference type="Proteomes" id="UP000008144"/>
    </source>
</evidence>
<dbReference type="PROSITE" id="PS50076">
    <property type="entry name" value="DNAJ_2"/>
    <property type="match status" value="1"/>
</dbReference>
<dbReference type="SUPFAM" id="SSF46565">
    <property type="entry name" value="Chaperone J-domain"/>
    <property type="match status" value="1"/>
</dbReference>
<dbReference type="Pfam" id="PF21884">
    <property type="entry name" value="ZUO1-like_ZHD"/>
    <property type="match status" value="1"/>
</dbReference>
<keyword evidence="5" id="KW-0539">Nucleus</keyword>
<dbReference type="InterPro" id="IPR009057">
    <property type="entry name" value="Homeodomain-like_sf"/>
</dbReference>
<dbReference type="GO" id="GO:0030544">
    <property type="term" value="F:Hsp70 protein binding"/>
    <property type="evidence" value="ECO:0000318"/>
    <property type="project" value="GO_Central"/>
</dbReference>
<dbReference type="HOGENOM" id="CLU_019916_0_0_1"/>
<reference evidence="9" key="4">
    <citation type="submission" date="2025-09" db="UniProtKB">
        <authorList>
            <consortium name="Ensembl"/>
        </authorList>
    </citation>
    <scope>IDENTIFICATION</scope>
</reference>
<protein>
    <submittedName>
        <fullName evidence="9">DnaJ homolog subfamily C member 2</fullName>
    </submittedName>
</protein>
<evidence type="ECO:0000256" key="5">
    <source>
        <dbReference type="ARBA" id="ARBA00023242"/>
    </source>
</evidence>
<evidence type="ECO:0000256" key="4">
    <source>
        <dbReference type="ARBA" id="ARBA00023186"/>
    </source>
</evidence>
<dbReference type="Ensembl" id="ENSCINT00000008224.3">
    <property type="protein sequence ID" value="ENSCINP00000008224.3"/>
    <property type="gene ID" value="ENSCING00000003953.3"/>
</dbReference>
<dbReference type="AlphaFoldDB" id="F6WJQ9"/>
<evidence type="ECO:0000259" key="7">
    <source>
        <dbReference type="PROSITE" id="PS50076"/>
    </source>
</evidence>
<dbReference type="Pfam" id="PF23082">
    <property type="entry name" value="Myb_DNA-binding_2"/>
    <property type="match status" value="2"/>
</dbReference>
<dbReference type="GO" id="GO:0005829">
    <property type="term" value="C:cytosol"/>
    <property type="evidence" value="ECO:0000318"/>
    <property type="project" value="GO_Central"/>
</dbReference>
<keyword evidence="2" id="KW-0963">Cytoplasm</keyword>
<feature type="compositionally biased region" description="Basic and acidic residues" evidence="6">
    <location>
        <begin position="526"/>
        <end position="540"/>
    </location>
</feature>
<dbReference type="Gene3D" id="1.10.287.110">
    <property type="entry name" value="DnaJ domain"/>
    <property type="match status" value="1"/>
</dbReference>
<name>F6WJQ9_CIOIN</name>
<dbReference type="Pfam" id="PF00226">
    <property type="entry name" value="DnaJ"/>
    <property type="match status" value="1"/>
</dbReference>
<dbReference type="InParanoid" id="F6WJQ9"/>
<reference evidence="10" key="1">
    <citation type="journal article" date="2002" name="Science">
        <title>The draft genome of Ciona intestinalis: insights into chordate and vertebrate origins.</title>
        <authorList>
            <person name="Dehal P."/>
            <person name="Satou Y."/>
            <person name="Campbell R.K."/>
            <person name="Chapman J."/>
            <person name="Degnan B."/>
            <person name="De Tomaso A."/>
            <person name="Davidson B."/>
            <person name="Di Gregorio A."/>
            <person name="Gelpke M."/>
            <person name="Goodstein D.M."/>
            <person name="Harafuji N."/>
            <person name="Hastings K.E."/>
            <person name="Ho I."/>
            <person name="Hotta K."/>
            <person name="Huang W."/>
            <person name="Kawashima T."/>
            <person name="Lemaire P."/>
            <person name="Martinez D."/>
            <person name="Meinertzhagen I.A."/>
            <person name="Necula S."/>
            <person name="Nonaka M."/>
            <person name="Putnam N."/>
            <person name="Rash S."/>
            <person name="Saiga H."/>
            <person name="Satake M."/>
            <person name="Terry A."/>
            <person name="Yamada L."/>
            <person name="Wang H.G."/>
            <person name="Awazu S."/>
            <person name="Azumi K."/>
            <person name="Boore J."/>
            <person name="Branno M."/>
            <person name="Chin-Bow S."/>
            <person name="DeSantis R."/>
            <person name="Doyle S."/>
            <person name="Francino P."/>
            <person name="Keys D.N."/>
            <person name="Haga S."/>
            <person name="Hayashi H."/>
            <person name="Hino K."/>
            <person name="Imai K.S."/>
            <person name="Inaba K."/>
            <person name="Kano S."/>
            <person name="Kobayashi K."/>
            <person name="Kobayashi M."/>
            <person name="Lee B.I."/>
            <person name="Makabe K.W."/>
            <person name="Manohar C."/>
            <person name="Matassi G."/>
            <person name="Medina M."/>
            <person name="Mochizuki Y."/>
            <person name="Mount S."/>
            <person name="Morishita T."/>
            <person name="Miura S."/>
            <person name="Nakayama A."/>
            <person name="Nishizaka S."/>
            <person name="Nomoto H."/>
            <person name="Ohta F."/>
            <person name="Oishi K."/>
            <person name="Rigoutsos I."/>
            <person name="Sano M."/>
            <person name="Sasaki A."/>
            <person name="Sasakura Y."/>
            <person name="Shoguchi E."/>
            <person name="Shin-i T."/>
            <person name="Spagnuolo A."/>
            <person name="Stainier D."/>
            <person name="Suzuki M.M."/>
            <person name="Tassy O."/>
            <person name="Takatori N."/>
            <person name="Tokuoka M."/>
            <person name="Yagi K."/>
            <person name="Yoshizaki F."/>
            <person name="Wada S."/>
            <person name="Zhang C."/>
            <person name="Hyatt P.D."/>
            <person name="Larimer F."/>
            <person name="Detter C."/>
            <person name="Doggett N."/>
            <person name="Glavina T."/>
            <person name="Hawkins T."/>
            <person name="Richardson P."/>
            <person name="Lucas S."/>
            <person name="Kohara Y."/>
            <person name="Levine M."/>
            <person name="Satoh N."/>
            <person name="Rokhsar D.S."/>
        </authorList>
    </citation>
    <scope>NUCLEOTIDE SEQUENCE [LARGE SCALE GENOMIC DNA]</scope>
</reference>
<dbReference type="PROSITE" id="PS50090">
    <property type="entry name" value="MYB_LIKE"/>
    <property type="match status" value="2"/>
</dbReference>
<evidence type="ECO:0000256" key="3">
    <source>
        <dbReference type="ARBA" id="ARBA00022737"/>
    </source>
</evidence>
<feature type="domain" description="J" evidence="7">
    <location>
        <begin position="74"/>
        <end position="147"/>
    </location>
</feature>
<gene>
    <name evidence="9" type="primary">LOC100179182</name>
</gene>
<dbReference type="InterPro" id="IPR032003">
    <property type="entry name" value="RAC_head"/>
</dbReference>
<feature type="compositionally biased region" description="Basic and acidic residues" evidence="6">
    <location>
        <begin position="312"/>
        <end position="333"/>
    </location>
</feature>
<dbReference type="InterPro" id="IPR036869">
    <property type="entry name" value="J_dom_sf"/>
</dbReference>
<dbReference type="InterPro" id="IPR001005">
    <property type="entry name" value="SANT/Myb"/>
</dbReference>
<dbReference type="FunFam" id="1.10.10.60:FF:000180">
    <property type="entry name" value="DnaJ (Hsp40) homolog, subfamily C, member 2"/>
    <property type="match status" value="1"/>
</dbReference>
<dbReference type="CDD" id="cd06257">
    <property type="entry name" value="DnaJ"/>
    <property type="match status" value="1"/>
</dbReference>
<dbReference type="GO" id="GO:0006450">
    <property type="term" value="P:regulation of translational fidelity"/>
    <property type="evidence" value="ECO:0007669"/>
    <property type="project" value="InterPro"/>
</dbReference>
<evidence type="ECO:0000256" key="1">
    <source>
        <dbReference type="ARBA" id="ARBA00004496"/>
    </source>
</evidence>
<evidence type="ECO:0000256" key="6">
    <source>
        <dbReference type="SAM" id="MobiDB-lite"/>
    </source>
</evidence>
<feature type="domain" description="Myb-like" evidence="8">
    <location>
        <begin position="432"/>
        <end position="492"/>
    </location>
</feature>
<dbReference type="FunCoup" id="F6WJQ9">
    <property type="interactions" value="577"/>
</dbReference>
<dbReference type="GeneTree" id="ENSGT00940000155441"/>
<dbReference type="InterPro" id="IPR001623">
    <property type="entry name" value="DnaJ_domain"/>
</dbReference>
<dbReference type="SMART" id="SM00717">
    <property type="entry name" value="SANT"/>
    <property type="match status" value="2"/>
</dbReference>
<proteinExistence type="predicted"/>
<feature type="region of interest" description="Disordered" evidence="6">
    <location>
        <begin position="312"/>
        <end position="337"/>
    </location>
</feature>
<sequence>MSRSKYKNWTVAISYGYPGVVGNFINQYLIRKRVRLRRIVEKQKALGRIKDEDLVLVEYPDIKSLDPKHWKDQDHYAVLGLPKLRHRSTPEQIKFAYRKMVLKHHPDKRRRAGEKLGRDADDYFTCITRAYEILGSLESRRSYDSIDPNFEDYIPPNNKSSRENFFKVYGDVFEQNMRWSLDPDVPFLGDQWSTIEEVDNFYNFWYNFNSWREYSYLDEENKEKAEDAYERRWMEKQNRAARATRKKEENQRIRQLVDNAYACDPRVKQYKEDEKKKKEMEKNARANAIKKANEEKLAAEAEKQKKIKEEERKLEEERVRKQTEAKKEKEREKKMLKKERQKLKGYCKNHNFFRDSEEERLNMMEQIDHLCVEVNLISLQELNKSISDAESTESGKNIIEQKLHKLRQQVEQEKQKHLEAASKSKSNAVNGSSSGKEKTWSYSDIKILIKAVNLFPAGTNDRWEVVANYINTHSSMKGRSGKECLARAKNLKESELKAEVNQKAFEKFQEKHLNEAGKKNGTTDSDITKRLDGPKPWTGEEQKRLEQALKTYPSSTPQRWDRISEAVMERTKKECMIRYKELVEMVKAKKAINKPNLLYVSFIQK</sequence>
<dbReference type="GO" id="GO:0051083">
    <property type="term" value="P:'de novo' cotranslational protein folding"/>
    <property type="evidence" value="ECO:0000318"/>
    <property type="project" value="GO_Central"/>
</dbReference>
<dbReference type="Proteomes" id="UP000008144">
    <property type="component" value="Chromosome 1"/>
</dbReference>
<reference evidence="9" key="3">
    <citation type="submission" date="2025-08" db="UniProtKB">
        <authorList>
            <consortium name="Ensembl"/>
        </authorList>
    </citation>
    <scope>IDENTIFICATION</scope>
</reference>
<evidence type="ECO:0000256" key="2">
    <source>
        <dbReference type="ARBA" id="ARBA00022490"/>
    </source>
</evidence>
<dbReference type="Gene3D" id="1.10.8.840">
    <property type="entry name" value="Ribosome-associated complex head domain"/>
    <property type="match status" value="1"/>
</dbReference>
<dbReference type="Pfam" id="PF16717">
    <property type="entry name" value="RAC_head"/>
    <property type="match status" value="1"/>
</dbReference>
<dbReference type="Gene3D" id="1.10.10.60">
    <property type="entry name" value="Homeodomain-like"/>
    <property type="match status" value="2"/>
</dbReference>
<dbReference type="SUPFAM" id="SSF46689">
    <property type="entry name" value="Homeodomain-like"/>
    <property type="match status" value="2"/>
</dbReference>
<dbReference type="InterPro" id="IPR044634">
    <property type="entry name" value="Zuotin/DnaJC2"/>
</dbReference>